<dbReference type="EMBL" id="FXAK01000007">
    <property type="protein sequence ID" value="SMF83767.1"/>
    <property type="molecule type" value="Genomic_DNA"/>
</dbReference>
<keyword evidence="2" id="KW-0378">Hydrolase</keyword>
<dbReference type="GO" id="GO:0004197">
    <property type="term" value="F:cysteine-type endopeptidase activity"/>
    <property type="evidence" value="ECO:0007669"/>
    <property type="project" value="InterPro"/>
</dbReference>
<dbReference type="NCBIfam" id="TIGR01586">
    <property type="entry name" value="yopT_cys_prot"/>
    <property type="match status" value="1"/>
</dbReference>
<proteinExistence type="predicted"/>
<dbReference type="GO" id="GO:0006508">
    <property type="term" value="P:proteolysis"/>
    <property type="evidence" value="ECO:0007669"/>
    <property type="project" value="UniProtKB-KW"/>
</dbReference>
<keyword evidence="3" id="KW-0788">Thiol protease</keyword>
<sequence>MAAFDSYCVAPFKQRMPIQRMFPSDHEVNSGICFGLSLEWIARHRSHKGETSKARIAYIDLDNTILHASIKQRLYGAELSHDLDQSSEQLGSRNQAMAQAGFKIAATRTEWVSVNSPESLKEVMKAITAATAGPHTYHVVTMIFEQRGMAHATCCYKSGGKAFGLGSHLYFFDPNFGEYKASSGSVGDLFAGLVDRYRNFVKRDGSTVDYKVKEFVVQSISFN</sequence>
<protein>
    <submittedName>
        <fullName evidence="5">Cysteine protease domain-containing protein, YopT-type</fullName>
    </submittedName>
</protein>
<name>A0A1X7HC63_9PROT</name>
<evidence type="ECO:0000256" key="2">
    <source>
        <dbReference type="ARBA" id="ARBA00022801"/>
    </source>
</evidence>
<dbReference type="SUPFAM" id="SSF54001">
    <property type="entry name" value="Cysteine proteinases"/>
    <property type="match status" value="1"/>
</dbReference>
<reference evidence="5 6" key="1">
    <citation type="submission" date="2017-04" db="EMBL/GenBank/DDBJ databases">
        <authorList>
            <person name="Afonso C.L."/>
            <person name="Miller P.J."/>
            <person name="Scott M.A."/>
            <person name="Spackman E."/>
            <person name="Goraichik I."/>
            <person name="Dimitrov K.M."/>
            <person name="Suarez D.L."/>
            <person name="Swayne D.E."/>
        </authorList>
    </citation>
    <scope>NUCLEOTIDE SEQUENCE [LARGE SCALE GENOMIC DNA]</scope>
    <source>
        <strain evidence="5 6">A2P</strain>
    </source>
</reference>
<keyword evidence="1 5" id="KW-0645">Protease</keyword>
<dbReference type="CDD" id="cd20497">
    <property type="entry name" value="C58_YopT-like"/>
    <property type="match status" value="1"/>
</dbReference>
<evidence type="ECO:0000256" key="1">
    <source>
        <dbReference type="ARBA" id="ARBA00022670"/>
    </source>
</evidence>
<dbReference type="Gene3D" id="3.90.70.20">
    <property type="match status" value="1"/>
</dbReference>
<evidence type="ECO:0000313" key="6">
    <source>
        <dbReference type="Proteomes" id="UP000192936"/>
    </source>
</evidence>
<dbReference type="InterPro" id="IPR038765">
    <property type="entry name" value="Papain-like_cys_pep_sf"/>
</dbReference>
<dbReference type="InterPro" id="IPR006473">
    <property type="entry name" value="Peptidase_C58_Yopt"/>
</dbReference>
<feature type="domain" description="Peptidase C58 YopT-type" evidence="4">
    <location>
        <begin position="21"/>
        <end position="212"/>
    </location>
</feature>
<evidence type="ECO:0000313" key="5">
    <source>
        <dbReference type="EMBL" id="SMF83767.1"/>
    </source>
</evidence>
<dbReference type="Proteomes" id="UP000192936">
    <property type="component" value="Unassembled WGS sequence"/>
</dbReference>
<accession>A0A1X7HC63</accession>
<gene>
    <name evidence="5" type="ORF">SAMN02982917_5614</name>
</gene>
<evidence type="ECO:0000256" key="3">
    <source>
        <dbReference type="ARBA" id="ARBA00022807"/>
    </source>
</evidence>
<evidence type="ECO:0000259" key="4">
    <source>
        <dbReference type="Pfam" id="PF03543"/>
    </source>
</evidence>
<dbReference type="RefSeq" id="WP_167393353.1">
    <property type="nucleotide sequence ID" value="NZ_FXAK01000007.1"/>
</dbReference>
<dbReference type="AlphaFoldDB" id="A0A1X7HC63"/>
<dbReference type="Pfam" id="PF03543">
    <property type="entry name" value="Peptidase_C58"/>
    <property type="match status" value="1"/>
</dbReference>
<organism evidence="5 6">
    <name type="scientific">Azospirillum oryzae</name>
    <dbReference type="NCBI Taxonomy" id="286727"/>
    <lineage>
        <taxon>Bacteria</taxon>
        <taxon>Pseudomonadati</taxon>
        <taxon>Pseudomonadota</taxon>
        <taxon>Alphaproteobacteria</taxon>
        <taxon>Rhodospirillales</taxon>
        <taxon>Azospirillaceae</taxon>
        <taxon>Azospirillum</taxon>
    </lineage>
</organism>